<organism evidence="5 6">
    <name type="scientific">[Mycobacterium] burgundiense</name>
    <dbReference type="NCBI Taxonomy" id="3064286"/>
    <lineage>
        <taxon>Bacteria</taxon>
        <taxon>Bacillati</taxon>
        <taxon>Actinomycetota</taxon>
        <taxon>Actinomycetes</taxon>
        <taxon>Mycobacteriales</taxon>
        <taxon>Mycobacteriaceae</taxon>
        <taxon>Mycolicibacterium</taxon>
    </lineage>
</organism>
<dbReference type="InterPro" id="IPR003399">
    <property type="entry name" value="Mce/MlaD"/>
</dbReference>
<keyword evidence="2" id="KW-0812">Transmembrane</keyword>
<protein>
    <submittedName>
        <fullName evidence="5">MCE family protein</fullName>
    </submittedName>
</protein>
<gene>
    <name evidence="5" type="ORF">MU0053_004689</name>
</gene>
<evidence type="ECO:0000313" key="6">
    <source>
        <dbReference type="Proteomes" id="UP001190465"/>
    </source>
</evidence>
<dbReference type="NCBIfam" id="TIGR00996">
    <property type="entry name" value="Mtu_fam_mce"/>
    <property type="match status" value="1"/>
</dbReference>
<feature type="domain" description="Mammalian cell entry C-terminal" evidence="4">
    <location>
        <begin position="118"/>
        <end position="294"/>
    </location>
</feature>
<reference evidence="5 6" key="1">
    <citation type="submission" date="2023-08" db="EMBL/GenBank/DDBJ databases">
        <authorList>
            <person name="Folkvardsen B D."/>
            <person name="Norman A."/>
        </authorList>
    </citation>
    <scope>NUCLEOTIDE SEQUENCE [LARGE SCALE GENOMIC DNA]</scope>
    <source>
        <strain evidence="5 6">Mu0053</strain>
    </source>
</reference>
<dbReference type="Proteomes" id="UP001190465">
    <property type="component" value="Chromosome"/>
</dbReference>
<name>A0ABN9NR28_9MYCO</name>
<keyword evidence="2" id="KW-0472">Membrane</keyword>
<dbReference type="EMBL" id="OY726397">
    <property type="protein sequence ID" value="CAJ1510594.1"/>
    <property type="molecule type" value="Genomic_DNA"/>
</dbReference>
<keyword evidence="2" id="KW-1133">Transmembrane helix</keyword>
<evidence type="ECO:0000256" key="2">
    <source>
        <dbReference type="SAM" id="Phobius"/>
    </source>
</evidence>
<keyword evidence="6" id="KW-1185">Reference proteome</keyword>
<evidence type="ECO:0000259" key="4">
    <source>
        <dbReference type="Pfam" id="PF11887"/>
    </source>
</evidence>
<dbReference type="RefSeq" id="WP_308482999.1">
    <property type="nucleotide sequence ID" value="NZ_OY726397.1"/>
</dbReference>
<evidence type="ECO:0000313" key="5">
    <source>
        <dbReference type="EMBL" id="CAJ1510594.1"/>
    </source>
</evidence>
<feature type="domain" description="Mce/MlaD" evidence="3">
    <location>
        <begin position="40"/>
        <end position="112"/>
    </location>
</feature>
<dbReference type="Pfam" id="PF11887">
    <property type="entry name" value="Mce4_CUP1"/>
    <property type="match status" value="1"/>
</dbReference>
<dbReference type="InterPro" id="IPR024516">
    <property type="entry name" value="Mce_C"/>
</dbReference>
<dbReference type="InterPro" id="IPR052336">
    <property type="entry name" value="MlaD_Phospholipid_Transporter"/>
</dbReference>
<dbReference type="PANTHER" id="PTHR33371">
    <property type="entry name" value="INTERMEMBRANE PHOSPHOLIPID TRANSPORT SYSTEM BINDING PROTEIN MLAD-RELATED"/>
    <property type="match status" value="1"/>
</dbReference>
<evidence type="ECO:0000259" key="3">
    <source>
        <dbReference type="Pfam" id="PF02470"/>
    </source>
</evidence>
<proteinExistence type="predicted"/>
<feature type="region of interest" description="Disordered" evidence="1">
    <location>
        <begin position="336"/>
        <end position="360"/>
    </location>
</feature>
<dbReference type="PRINTS" id="PR01782">
    <property type="entry name" value="MCEVIRFACTOR"/>
</dbReference>
<accession>A0ABN9NR28</accession>
<dbReference type="PANTHER" id="PTHR33371:SF18">
    <property type="entry name" value="MCE-FAMILY PROTEIN MCE3C"/>
    <property type="match status" value="1"/>
</dbReference>
<feature type="transmembrane region" description="Helical" evidence="2">
    <location>
        <begin position="9"/>
        <end position="29"/>
    </location>
</feature>
<evidence type="ECO:0000256" key="1">
    <source>
        <dbReference type="SAM" id="MobiDB-lite"/>
    </source>
</evidence>
<sequence>MNRYRGPRLIHTGFIGAVLMLLVVAIGLAPQRIVSWASAIQYHAAFAEAGGLGTGNEVKIAGVKVGTVSGISLQRGHAQVTFTVDSRVSLGSKTTAHIRTGTLLGERMLILESDGATTMKPLEVIPVTRTSSPYSLTEAVGELTTNVAGTNTETLNQALDTLAATIDRIAPQLGPTFDGLSRLSQSVNRRNDTVSELLASTGEVTGILSERSQQVNTLLLNANDLLDVLVQRRHEIVRLINGTSAVARELSGLVAENERELAPTLEKLNAVTAMLENSRDNIAKALPGLAKFQVTLGETVASGPFYTAFIPNLDLPPLLQPFLDYAFGFRRGVNAGQPPDNVGPRSEFPFPYNGIPEEPR</sequence>
<dbReference type="Pfam" id="PF02470">
    <property type="entry name" value="MlaD"/>
    <property type="match status" value="1"/>
</dbReference>
<dbReference type="InterPro" id="IPR005693">
    <property type="entry name" value="Mce"/>
</dbReference>